<dbReference type="HOGENOM" id="CLU_2843280_0_0_9"/>
<dbReference type="KEGG" id="eha:Ethha_0304"/>
<dbReference type="AlphaFoldDB" id="E6U7V8"/>
<organism evidence="2 3">
    <name type="scientific">Ethanoligenens harbinense (strain DSM 18485 / JCM 12961 / CGMCC 1.5033 / YUAN-3)</name>
    <dbReference type="NCBI Taxonomy" id="663278"/>
    <lineage>
        <taxon>Bacteria</taxon>
        <taxon>Bacillati</taxon>
        <taxon>Bacillota</taxon>
        <taxon>Clostridia</taxon>
        <taxon>Eubacteriales</taxon>
        <taxon>Oscillospiraceae</taxon>
        <taxon>Ethanoligenens</taxon>
    </lineage>
</organism>
<evidence type="ECO:0000313" key="2">
    <source>
        <dbReference type="EMBL" id="ADU25890.1"/>
    </source>
</evidence>
<protein>
    <submittedName>
        <fullName evidence="2">Uncharacterized protein</fullName>
    </submittedName>
</protein>
<dbReference type="EMBL" id="CP002400">
    <property type="protein sequence ID" value="ADU25890.1"/>
    <property type="molecule type" value="Genomic_DNA"/>
</dbReference>
<gene>
    <name evidence="2" type="ordered locus">Ethha_0304</name>
</gene>
<keyword evidence="3" id="KW-1185">Reference proteome</keyword>
<evidence type="ECO:0000313" key="3">
    <source>
        <dbReference type="Proteomes" id="UP000001551"/>
    </source>
</evidence>
<sequence length="65" mass="7229">MRRRVCPSLGARERARKMCAYPSAPLHMPTGPETQPKQVLPKTGERFSAEEHPGETGLRAKLIVC</sequence>
<dbReference type="Proteomes" id="UP000001551">
    <property type="component" value="Chromosome"/>
</dbReference>
<reference evidence="2 3" key="1">
    <citation type="submission" date="2010-12" db="EMBL/GenBank/DDBJ databases">
        <title>Complete sequence of Ethanoligenens harbinense YUAN-3.</title>
        <authorList>
            <person name="Lucas S."/>
            <person name="Copeland A."/>
            <person name="Lapidus A."/>
            <person name="Cheng J.-F."/>
            <person name="Bruce D."/>
            <person name="Goodwin L."/>
            <person name="Pitluck S."/>
            <person name="Chertkov O."/>
            <person name="Misra M."/>
            <person name="Detter J.C."/>
            <person name="Han C."/>
            <person name="Tapia R."/>
            <person name="Land M."/>
            <person name="Hauser L."/>
            <person name="Jeffries C."/>
            <person name="Kyrpides N."/>
            <person name="Ivanova N."/>
            <person name="Mikhailova N."/>
            <person name="Wang A."/>
            <person name="Mouttaki H."/>
            <person name="He Z."/>
            <person name="Zhou J."/>
            <person name="Hemme C.L."/>
            <person name="Woyke T."/>
        </authorList>
    </citation>
    <scope>NUCLEOTIDE SEQUENCE [LARGE SCALE GENOMIC DNA]</scope>
    <source>
        <strain evidence="3">DSM 18485 / JCM 12961 / CGMCC 1.5033 / YUAN-3</strain>
    </source>
</reference>
<accession>E6U7V8</accession>
<proteinExistence type="predicted"/>
<feature type="region of interest" description="Disordered" evidence="1">
    <location>
        <begin position="22"/>
        <end position="41"/>
    </location>
</feature>
<name>E6U7V8_ETHHY</name>
<evidence type="ECO:0000256" key="1">
    <source>
        <dbReference type="SAM" id="MobiDB-lite"/>
    </source>
</evidence>